<feature type="domain" description="AMP-binding enzyme C-terminal" evidence="4">
    <location>
        <begin position="351"/>
        <end position="429"/>
    </location>
</feature>
<dbReference type="InterPro" id="IPR000873">
    <property type="entry name" value="AMP-dep_synth/lig_dom"/>
</dbReference>
<dbReference type="PROSITE" id="PS00455">
    <property type="entry name" value="AMP_BINDING"/>
    <property type="match status" value="1"/>
</dbReference>
<reference evidence="5" key="1">
    <citation type="submission" date="2022-10" db="EMBL/GenBank/DDBJ databases">
        <title>Culturing micro-colonial fungi from biological soil crusts in the Mojave desert and describing Neophaeococcomyces mojavensis, and introducing the new genera and species Taxawa tesnikishii.</title>
        <authorList>
            <person name="Kurbessoian T."/>
            <person name="Stajich J.E."/>
        </authorList>
    </citation>
    <scope>NUCLEOTIDE SEQUENCE</scope>
    <source>
        <strain evidence="5">TK_41</strain>
    </source>
</reference>
<name>A0AA39CK07_9EURO</name>
<evidence type="ECO:0000256" key="2">
    <source>
        <dbReference type="ARBA" id="ARBA00022598"/>
    </source>
</evidence>
<dbReference type="Pfam" id="PF13193">
    <property type="entry name" value="AMP-binding_C"/>
    <property type="match status" value="1"/>
</dbReference>
<evidence type="ECO:0000313" key="5">
    <source>
        <dbReference type="EMBL" id="KAJ9610831.1"/>
    </source>
</evidence>
<accession>A0AA39CK07</accession>
<dbReference type="InterPro" id="IPR025110">
    <property type="entry name" value="AMP-bd_C"/>
</dbReference>
<evidence type="ECO:0000259" key="4">
    <source>
        <dbReference type="Pfam" id="PF13193"/>
    </source>
</evidence>
<organism evidence="5 6">
    <name type="scientific">Cladophialophora chaetospira</name>
    <dbReference type="NCBI Taxonomy" id="386627"/>
    <lineage>
        <taxon>Eukaryota</taxon>
        <taxon>Fungi</taxon>
        <taxon>Dikarya</taxon>
        <taxon>Ascomycota</taxon>
        <taxon>Pezizomycotina</taxon>
        <taxon>Eurotiomycetes</taxon>
        <taxon>Chaetothyriomycetidae</taxon>
        <taxon>Chaetothyriales</taxon>
        <taxon>Herpotrichiellaceae</taxon>
        <taxon>Cladophialophora</taxon>
    </lineage>
</organism>
<evidence type="ECO:0000259" key="3">
    <source>
        <dbReference type="Pfam" id="PF00501"/>
    </source>
</evidence>
<dbReference type="SUPFAM" id="SSF56801">
    <property type="entry name" value="Acetyl-CoA synthetase-like"/>
    <property type="match status" value="1"/>
</dbReference>
<dbReference type="EMBL" id="JAPDRK010000007">
    <property type="protein sequence ID" value="KAJ9610831.1"/>
    <property type="molecule type" value="Genomic_DNA"/>
</dbReference>
<dbReference type="AlphaFoldDB" id="A0AA39CK07"/>
<gene>
    <name evidence="5" type="ORF">H2200_005608</name>
</gene>
<dbReference type="Pfam" id="PF00501">
    <property type="entry name" value="AMP-binding"/>
    <property type="match status" value="1"/>
</dbReference>
<evidence type="ECO:0000313" key="6">
    <source>
        <dbReference type="Proteomes" id="UP001172673"/>
    </source>
</evidence>
<proteinExistence type="inferred from homology"/>
<keyword evidence="6" id="KW-1185">Reference proteome</keyword>
<dbReference type="PANTHER" id="PTHR43201">
    <property type="entry name" value="ACYL-COA SYNTHETASE"/>
    <property type="match status" value="1"/>
</dbReference>
<evidence type="ECO:0000256" key="1">
    <source>
        <dbReference type="ARBA" id="ARBA00006432"/>
    </source>
</evidence>
<feature type="domain" description="AMP-dependent synthetase/ligase" evidence="3">
    <location>
        <begin position="1"/>
        <end position="301"/>
    </location>
</feature>
<dbReference type="GO" id="GO:0031956">
    <property type="term" value="F:medium-chain fatty acid-CoA ligase activity"/>
    <property type="evidence" value="ECO:0007669"/>
    <property type="project" value="TreeGrafter"/>
</dbReference>
<dbReference type="InterPro" id="IPR042099">
    <property type="entry name" value="ANL_N_sf"/>
</dbReference>
<sequence length="452" mass="49720">MGNSLEAVHTWFATNRLGATWVPVNVELKSISLRHVVVSAQARLAIVDPEFLTDLEDSKVFLPGQVFVNGSGSNNSLAGLYRVGQVEHAVSVLPSTPAAFLYTSGTTGKSKPCILSHQYFILQAFELSDAFGLRQDDVLFCPFPLFHADATALTTVPTLLLGATAALSVRFSASRFWDEIRATGATVYDFMGATLALTYKQVPSSRDRDHKVRLAWGVPIPHFGKEYEERFGHRLFTLYGSVEASLPIMQKGNLPIGSCGRVRPGYQLRIANELDEPLPANTPGQILLRSDKPNAFFQGYFGNPDSTIDSFANLWFHSGDLGKIDDDGNVYFVGRIKDVIRRRGENINASEIEEEFLKHPSVATAAAFGIPSDLGNGTEEDVKVAVELRDETTVTELELWTWAKANMARFQVPSVIHIVQEIKKTPTGKVEKQALSKDGGQRFDIRTTTNGV</sequence>
<dbReference type="GO" id="GO:0006631">
    <property type="term" value="P:fatty acid metabolic process"/>
    <property type="evidence" value="ECO:0007669"/>
    <property type="project" value="TreeGrafter"/>
</dbReference>
<comment type="caution">
    <text evidence="5">The sequence shown here is derived from an EMBL/GenBank/DDBJ whole genome shotgun (WGS) entry which is preliminary data.</text>
</comment>
<dbReference type="Proteomes" id="UP001172673">
    <property type="component" value="Unassembled WGS sequence"/>
</dbReference>
<dbReference type="PANTHER" id="PTHR43201:SF5">
    <property type="entry name" value="MEDIUM-CHAIN ACYL-COA LIGASE ACSF2, MITOCHONDRIAL"/>
    <property type="match status" value="1"/>
</dbReference>
<dbReference type="InterPro" id="IPR045851">
    <property type="entry name" value="AMP-bd_C_sf"/>
</dbReference>
<dbReference type="InterPro" id="IPR020845">
    <property type="entry name" value="AMP-binding_CS"/>
</dbReference>
<dbReference type="Gene3D" id="3.40.50.12780">
    <property type="entry name" value="N-terminal domain of ligase-like"/>
    <property type="match status" value="1"/>
</dbReference>
<comment type="similarity">
    <text evidence="1">Belongs to the ATP-dependent AMP-binding enzyme family.</text>
</comment>
<protein>
    <submittedName>
        <fullName evidence="5">Uncharacterized protein</fullName>
    </submittedName>
</protein>
<keyword evidence="2" id="KW-0436">Ligase</keyword>
<dbReference type="Gene3D" id="3.30.300.30">
    <property type="match status" value="1"/>
</dbReference>